<gene>
    <name evidence="1" type="ORF">AGR7A_Lc120301</name>
</gene>
<keyword evidence="2" id="KW-1185">Reference proteome</keyword>
<reference evidence="1" key="1">
    <citation type="submission" date="2016-01" db="EMBL/GenBank/DDBJ databases">
        <authorList>
            <person name="Regsiter A."/>
            <person name="william w."/>
        </authorList>
    </citation>
    <scope>NUCLEOTIDE SEQUENCE</scope>
    <source>
        <strain evidence="1">NCPPB 1641</strain>
    </source>
</reference>
<name>A0A1S7TWC2_9HYPH</name>
<sequence length="123" mass="13962">MKGWIIAISNTPFPDRLRRCQLNEANGITDSGKTVCGSIGNFDAKFLFDLHDDLNDLKRIGIQIFGKIGCIDYFIISYSELLADDFCHPVSYLGYCGICRDRKTHHLDSDFLFSVPMPSDIHR</sequence>
<evidence type="ECO:0000313" key="1">
    <source>
        <dbReference type="EMBL" id="CVI58885.1"/>
    </source>
</evidence>
<organism evidence="1 2">
    <name type="scientific">Agrobacterium deltaense NCPPB 1641</name>
    <dbReference type="NCBI Taxonomy" id="1183425"/>
    <lineage>
        <taxon>Bacteria</taxon>
        <taxon>Pseudomonadati</taxon>
        <taxon>Pseudomonadota</taxon>
        <taxon>Alphaproteobacteria</taxon>
        <taxon>Hyphomicrobiales</taxon>
        <taxon>Rhizobiaceae</taxon>
        <taxon>Rhizobium/Agrobacterium group</taxon>
        <taxon>Agrobacterium</taxon>
    </lineage>
</organism>
<dbReference type="Proteomes" id="UP000192140">
    <property type="component" value="Unassembled WGS sequence"/>
</dbReference>
<evidence type="ECO:0000313" key="2">
    <source>
        <dbReference type="Proteomes" id="UP000192140"/>
    </source>
</evidence>
<dbReference type="AlphaFoldDB" id="A0A1S7TWC2"/>
<dbReference type="EMBL" id="FCNP01000033">
    <property type="protein sequence ID" value="CVI58885.1"/>
    <property type="molecule type" value="Genomic_DNA"/>
</dbReference>
<comment type="caution">
    <text evidence="1">The sequence shown here is derived from an EMBL/GenBank/DDBJ whole genome shotgun (WGS) entry which is preliminary data.</text>
</comment>
<protein>
    <submittedName>
        <fullName evidence="1">Uncharacterized protein</fullName>
    </submittedName>
</protein>
<accession>A0A1S7TWC2</accession>
<proteinExistence type="predicted"/>